<feature type="transmembrane region" description="Helical" evidence="1">
    <location>
        <begin position="120"/>
        <end position="139"/>
    </location>
</feature>
<keyword evidence="1" id="KW-0812">Transmembrane</keyword>
<dbReference type="EMBL" id="BAABBR010000001">
    <property type="protein sequence ID" value="GAA4028126.1"/>
    <property type="molecule type" value="Genomic_DNA"/>
</dbReference>
<feature type="transmembrane region" description="Helical" evidence="1">
    <location>
        <begin position="151"/>
        <end position="171"/>
    </location>
</feature>
<comment type="caution">
    <text evidence="2">The sequence shown here is derived from an EMBL/GenBank/DDBJ whole genome shotgun (WGS) entry which is preliminary data.</text>
</comment>
<sequence>MSWLVFFPITLWRIIRHPLKTLRYAEAQLALEPAEQYRGTVSPPIMMILAILISQALALAIDGTNSIVASKQGMAGLVGDNTTLLLLRIFLFGIFAVAAASWKVHRSDTALDRDSLKPPFYAQCYLVAPFALLLGMGTVGATHYYGGVRTAGLLLAAATLVSYGLVQTLWLKAELGQSLLRSFLDASIIMIISIAAFLAVAFLFVS</sequence>
<dbReference type="Proteomes" id="UP001424459">
    <property type="component" value="Unassembled WGS sequence"/>
</dbReference>
<evidence type="ECO:0000256" key="1">
    <source>
        <dbReference type="SAM" id="Phobius"/>
    </source>
</evidence>
<gene>
    <name evidence="2" type="ORF">GCM10022281_03650</name>
</gene>
<keyword evidence="1" id="KW-0472">Membrane</keyword>
<evidence type="ECO:0000313" key="2">
    <source>
        <dbReference type="EMBL" id="GAA4028126.1"/>
    </source>
</evidence>
<reference evidence="3" key="1">
    <citation type="journal article" date="2019" name="Int. J. Syst. Evol. Microbiol.">
        <title>The Global Catalogue of Microorganisms (GCM) 10K type strain sequencing project: providing services to taxonomists for standard genome sequencing and annotation.</title>
        <authorList>
            <consortium name="The Broad Institute Genomics Platform"/>
            <consortium name="The Broad Institute Genome Sequencing Center for Infectious Disease"/>
            <person name="Wu L."/>
            <person name="Ma J."/>
        </authorList>
    </citation>
    <scope>NUCLEOTIDE SEQUENCE [LARGE SCALE GENOMIC DNA]</scope>
    <source>
        <strain evidence="3">JCM 17564</strain>
    </source>
</reference>
<feature type="transmembrane region" description="Helical" evidence="1">
    <location>
        <begin position="183"/>
        <end position="205"/>
    </location>
</feature>
<evidence type="ECO:0000313" key="3">
    <source>
        <dbReference type="Proteomes" id="UP001424459"/>
    </source>
</evidence>
<proteinExistence type="predicted"/>
<accession>A0ABP7TLR2</accession>
<protein>
    <recommendedName>
        <fullName evidence="4">DUF1282 domain-containing protein</fullName>
    </recommendedName>
</protein>
<feature type="transmembrane region" description="Helical" evidence="1">
    <location>
        <begin position="40"/>
        <end position="61"/>
    </location>
</feature>
<feature type="transmembrane region" description="Helical" evidence="1">
    <location>
        <begin position="82"/>
        <end position="100"/>
    </location>
</feature>
<name>A0ABP7TLR2_9SPHN</name>
<evidence type="ECO:0008006" key="4">
    <source>
        <dbReference type="Google" id="ProtNLM"/>
    </source>
</evidence>
<keyword evidence="1" id="KW-1133">Transmembrane helix</keyword>
<keyword evidence="3" id="KW-1185">Reference proteome</keyword>
<organism evidence="2 3">
    <name type="scientific">Sphingomonas rosea</name>
    <dbReference type="NCBI Taxonomy" id="335605"/>
    <lineage>
        <taxon>Bacteria</taxon>
        <taxon>Pseudomonadati</taxon>
        <taxon>Pseudomonadota</taxon>
        <taxon>Alphaproteobacteria</taxon>
        <taxon>Sphingomonadales</taxon>
        <taxon>Sphingomonadaceae</taxon>
        <taxon>Sphingomonas</taxon>
    </lineage>
</organism>